<reference evidence="2" key="1">
    <citation type="journal article" date="2023" name="Mol. Phylogenet. Evol.">
        <title>Genome-scale phylogeny and comparative genomics of the fungal order Sordariales.</title>
        <authorList>
            <person name="Hensen N."/>
            <person name="Bonometti L."/>
            <person name="Westerberg I."/>
            <person name="Brannstrom I.O."/>
            <person name="Guillou S."/>
            <person name="Cros-Aarteil S."/>
            <person name="Calhoun S."/>
            <person name="Haridas S."/>
            <person name="Kuo A."/>
            <person name="Mondo S."/>
            <person name="Pangilinan J."/>
            <person name="Riley R."/>
            <person name="LaButti K."/>
            <person name="Andreopoulos B."/>
            <person name="Lipzen A."/>
            <person name="Chen C."/>
            <person name="Yan M."/>
            <person name="Daum C."/>
            <person name="Ng V."/>
            <person name="Clum A."/>
            <person name="Steindorff A."/>
            <person name="Ohm R.A."/>
            <person name="Martin F."/>
            <person name="Silar P."/>
            <person name="Natvig D.O."/>
            <person name="Lalanne C."/>
            <person name="Gautier V."/>
            <person name="Ament-Velasquez S.L."/>
            <person name="Kruys A."/>
            <person name="Hutchinson M.I."/>
            <person name="Powell A.J."/>
            <person name="Barry K."/>
            <person name="Miller A.N."/>
            <person name="Grigoriev I.V."/>
            <person name="Debuchy R."/>
            <person name="Gladieux P."/>
            <person name="Hiltunen Thoren M."/>
            <person name="Johannesson H."/>
        </authorList>
    </citation>
    <scope>NUCLEOTIDE SEQUENCE</scope>
    <source>
        <strain evidence="2">CBS 118394</strain>
    </source>
</reference>
<organism evidence="2 3">
    <name type="scientific">Apodospora peruviana</name>
    <dbReference type="NCBI Taxonomy" id="516989"/>
    <lineage>
        <taxon>Eukaryota</taxon>
        <taxon>Fungi</taxon>
        <taxon>Dikarya</taxon>
        <taxon>Ascomycota</taxon>
        <taxon>Pezizomycotina</taxon>
        <taxon>Sordariomycetes</taxon>
        <taxon>Sordariomycetidae</taxon>
        <taxon>Sordariales</taxon>
        <taxon>Lasiosphaeriaceae</taxon>
        <taxon>Apodospora</taxon>
    </lineage>
</organism>
<proteinExistence type="predicted"/>
<comment type="caution">
    <text evidence="2">The sequence shown here is derived from an EMBL/GenBank/DDBJ whole genome shotgun (WGS) entry which is preliminary data.</text>
</comment>
<dbReference type="EMBL" id="JAUEDM010000005">
    <property type="protein sequence ID" value="KAK3315837.1"/>
    <property type="molecule type" value="Genomic_DNA"/>
</dbReference>
<evidence type="ECO:0000313" key="3">
    <source>
        <dbReference type="Proteomes" id="UP001283341"/>
    </source>
</evidence>
<feature type="region of interest" description="Disordered" evidence="1">
    <location>
        <begin position="452"/>
        <end position="596"/>
    </location>
</feature>
<dbReference type="Proteomes" id="UP001283341">
    <property type="component" value="Unassembled WGS sequence"/>
</dbReference>
<feature type="region of interest" description="Disordered" evidence="1">
    <location>
        <begin position="100"/>
        <end position="251"/>
    </location>
</feature>
<gene>
    <name evidence="2" type="ORF">B0H66DRAFT_559827</name>
</gene>
<evidence type="ECO:0000313" key="2">
    <source>
        <dbReference type="EMBL" id="KAK3315837.1"/>
    </source>
</evidence>
<feature type="compositionally biased region" description="Basic and acidic residues" evidence="1">
    <location>
        <begin position="579"/>
        <end position="596"/>
    </location>
</feature>
<name>A0AAE0I0G2_9PEZI</name>
<keyword evidence="3" id="KW-1185">Reference proteome</keyword>
<feature type="compositionally biased region" description="Polar residues" evidence="1">
    <location>
        <begin position="171"/>
        <end position="183"/>
    </location>
</feature>
<feature type="compositionally biased region" description="Polar residues" evidence="1">
    <location>
        <begin position="452"/>
        <end position="467"/>
    </location>
</feature>
<protein>
    <recommendedName>
        <fullName evidence="4">C2H2-type domain-containing protein</fullName>
    </recommendedName>
</protein>
<feature type="compositionally biased region" description="Polar residues" evidence="1">
    <location>
        <begin position="200"/>
        <end position="209"/>
    </location>
</feature>
<feature type="compositionally biased region" description="Basic and acidic residues" evidence="1">
    <location>
        <begin position="210"/>
        <end position="225"/>
    </location>
</feature>
<sequence>MDLWSRWLPQVPTDFHVEDPDPVTDVTESIDAASLPVCGSAGARPTVSGPASEDNDDTTSSTTPQVATTRSPSPSRSSLSFMALAISSPNLLIRRFYPEEPRHEPPKKMSAADPAGSAQNENSRSVPRLPDARMQSVDVQLHEDDMALPSPSQRRLSRMPRSDELTRRQQKPSATSRPPSAQRESARDSMPSRNKRRSLCRSQVSQQTSHAHESGEWQVCEDRPDANGPHQDGDDATTSGSHKKAGVQYPCPFRRRNPGKFNVRDHAYCAKTSFGSLSELRHHVASYHRRPAVPHQCRRCKTGFKTAEALDAHLMLPKDQICDTILDEAGSNPEDGITDPTSRQIAKGEVSGEEGWTWEMIWKLIFPTDEEIPTPDAQPVIELVEVEQQFDADQEALKARLQETLRLFLPPTIESDYCRFLAGQLELAFDTHRANTMRKCMSRFSTAATNVQPTMPIQKFGNSQQPNLARRQKRRSRISTVLYSPPLPDAVQPPADTREGNTGGPPSSAEKQDDDTESQLFDRHETELAVSSIVPSEDDVPPTPPPDFPGLPFSQISDQFAVRAATKTATEAPAPEGARGGETHMSDYDSPRDSRDSGIGMPCEVCEMDSCQCREIILSSLVSAEIKRTSKKPAAVRYVELDTTAGKGRGSASNSRPKAESRVITSLLTTRSMRGDKSTTDGRNRSPLAIPDAELPMVKAATTDLKIQEQGKTQQTTVESTIARAVQGQGKSKQPKLRHQPKLRVKTKGFGPSLTAGDVVSLPASANSFSPQSFNQRALRETGTGVEKWW</sequence>
<reference evidence="2" key="2">
    <citation type="submission" date="2023-06" db="EMBL/GenBank/DDBJ databases">
        <authorList>
            <consortium name="Lawrence Berkeley National Laboratory"/>
            <person name="Haridas S."/>
            <person name="Hensen N."/>
            <person name="Bonometti L."/>
            <person name="Westerberg I."/>
            <person name="Brannstrom I.O."/>
            <person name="Guillou S."/>
            <person name="Cros-Aarteil S."/>
            <person name="Calhoun S."/>
            <person name="Kuo A."/>
            <person name="Mondo S."/>
            <person name="Pangilinan J."/>
            <person name="Riley R."/>
            <person name="Labutti K."/>
            <person name="Andreopoulos B."/>
            <person name="Lipzen A."/>
            <person name="Chen C."/>
            <person name="Yanf M."/>
            <person name="Daum C."/>
            <person name="Ng V."/>
            <person name="Clum A."/>
            <person name="Steindorff A."/>
            <person name="Ohm R."/>
            <person name="Martin F."/>
            <person name="Silar P."/>
            <person name="Natvig D."/>
            <person name="Lalanne C."/>
            <person name="Gautier V."/>
            <person name="Ament-Velasquez S.L."/>
            <person name="Kruys A."/>
            <person name="Hutchinson M.I."/>
            <person name="Powell A.J."/>
            <person name="Barry K."/>
            <person name="Miller A.N."/>
            <person name="Grigoriev I.V."/>
            <person name="Debuchy R."/>
            <person name="Gladieux P."/>
            <person name="Thoren M.H."/>
            <person name="Johannesson H."/>
        </authorList>
    </citation>
    <scope>NUCLEOTIDE SEQUENCE</scope>
    <source>
        <strain evidence="2">CBS 118394</strain>
    </source>
</reference>
<feature type="compositionally biased region" description="Low complexity" evidence="1">
    <location>
        <begin position="563"/>
        <end position="577"/>
    </location>
</feature>
<accession>A0AAE0I0G2</accession>
<feature type="compositionally biased region" description="Low complexity" evidence="1">
    <location>
        <begin position="70"/>
        <end position="80"/>
    </location>
</feature>
<feature type="region of interest" description="Disordered" evidence="1">
    <location>
        <begin position="34"/>
        <end position="80"/>
    </location>
</feature>
<dbReference type="AlphaFoldDB" id="A0AAE0I0G2"/>
<evidence type="ECO:0008006" key="4">
    <source>
        <dbReference type="Google" id="ProtNLM"/>
    </source>
</evidence>
<evidence type="ECO:0000256" key="1">
    <source>
        <dbReference type="SAM" id="MobiDB-lite"/>
    </source>
</evidence>